<reference evidence="2 3" key="1">
    <citation type="submission" date="2018-03" db="EMBL/GenBank/DDBJ databases">
        <title>Draft genome sequence of Rohu Carp (Labeo rohita).</title>
        <authorList>
            <person name="Das P."/>
            <person name="Kushwaha B."/>
            <person name="Joshi C.G."/>
            <person name="Kumar D."/>
            <person name="Nagpure N.S."/>
            <person name="Sahoo L."/>
            <person name="Das S.P."/>
            <person name="Bit A."/>
            <person name="Patnaik S."/>
            <person name="Meher P.K."/>
            <person name="Jayasankar P."/>
            <person name="Koringa P.G."/>
            <person name="Patel N.V."/>
            <person name="Hinsu A.T."/>
            <person name="Kumar R."/>
            <person name="Pandey M."/>
            <person name="Agarwal S."/>
            <person name="Srivastava S."/>
            <person name="Singh M."/>
            <person name="Iquebal M.A."/>
            <person name="Jaiswal S."/>
            <person name="Angadi U.B."/>
            <person name="Kumar N."/>
            <person name="Raza M."/>
            <person name="Shah T.M."/>
            <person name="Rai A."/>
            <person name="Jena J.K."/>
        </authorList>
    </citation>
    <scope>NUCLEOTIDE SEQUENCE [LARGE SCALE GENOMIC DNA]</scope>
    <source>
        <strain evidence="2">DASCIFA01</strain>
        <tissue evidence="2">Testis</tissue>
    </source>
</reference>
<keyword evidence="3" id="KW-1185">Reference proteome</keyword>
<accession>A0A498NWT8</accession>
<comment type="caution">
    <text evidence="2">The sequence shown here is derived from an EMBL/GenBank/DDBJ whole genome shotgun (WGS) entry which is preliminary data.</text>
</comment>
<dbReference type="STRING" id="84645.A0A498NWT8"/>
<evidence type="ECO:0000256" key="1">
    <source>
        <dbReference type="SAM" id="MobiDB-lite"/>
    </source>
</evidence>
<dbReference type="EMBL" id="QBIY01009466">
    <property type="protein sequence ID" value="RXN36049.1"/>
    <property type="molecule type" value="Genomic_DNA"/>
</dbReference>
<organism evidence="2 3">
    <name type="scientific">Labeo rohita</name>
    <name type="common">Indian major carp</name>
    <name type="synonym">Cyprinus rohita</name>
    <dbReference type="NCBI Taxonomy" id="84645"/>
    <lineage>
        <taxon>Eukaryota</taxon>
        <taxon>Metazoa</taxon>
        <taxon>Chordata</taxon>
        <taxon>Craniata</taxon>
        <taxon>Vertebrata</taxon>
        <taxon>Euteleostomi</taxon>
        <taxon>Actinopterygii</taxon>
        <taxon>Neopterygii</taxon>
        <taxon>Teleostei</taxon>
        <taxon>Ostariophysi</taxon>
        <taxon>Cypriniformes</taxon>
        <taxon>Cyprinidae</taxon>
        <taxon>Labeoninae</taxon>
        <taxon>Labeonini</taxon>
        <taxon>Labeo</taxon>
    </lineage>
</organism>
<feature type="region of interest" description="Disordered" evidence="1">
    <location>
        <begin position="31"/>
        <end position="75"/>
    </location>
</feature>
<feature type="compositionally biased region" description="Low complexity" evidence="1">
    <location>
        <begin position="53"/>
        <end position="65"/>
    </location>
</feature>
<protein>
    <submittedName>
        <fullName evidence="2">Dual 3, 5-cyclic-AMP and-GMP phosphodiesterase 11A</fullName>
    </submittedName>
</protein>
<evidence type="ECO:0000313" key="3">
    <source>
        <dbReference type="Proteomes" id="UP000290572"/>
    </source>
</evidence>
<proteinExistence type="predicted"/>
<name>A0A498NWT8_LABRO</name>
<dbReference type="AlphaFoldDB" id="A0A498NWT8"/>
<evidence type="ECO:0000313" key="2">
    <source>
        <dbReference type="EMBL" id="RXN36049.1"/>
    </source>
</evidence>
<dbReference type="Proteomes" id="UP000290572">
    <property type="component" value="Unassembled WGS sequence"/>
</dbReference>
<sequence>MEPELLSQTFAKLNPKLQPMVELIKANRSKWEELHHRHQRSQETTSPGSPRNGDAAATSCSCAGTSDGGPFYSIS</sequence>
<gene>
    <name evidence="2" type="ORF">ROHU_003296</name>
</gene>